<name>A0A2X0LHK1_9BASI</name>
<proteinExistence type="predicted"/>
<protein>
    <submittedName>
        <fullName evidence="2">BZ3500_MvSof-1268-A1-R1_C050g00187 protein</fullName>
    </submittedName>
</protein>
<gene>
    <name evidence="2" type="ORF">BZ3500_MVSOF-1268-A1-R1_C050G00187</name>
</gene>
<accession>A0A2X0LHK1</accession>
<evidence type="ECO:0000256" key="1">
    <source>
        <dbReference type="SAM" id="MobiDB-lite"/>
    </source>
</evidence>
<feature type="compositionally biased region" description="Polar residues" evidence="1">
    <location>
        <begin position="372"/>
        <end position="383"/>
    </location>
</feature>
<organism evidence="2 3">
    <name type="scientific">Microbotryum saponariae</name>
    <dbReference type="NCBI Taxonomy" id="289078"/>
    <lineage>
        <taxon>Eukaryota</taxon>
        <taxon>Fungi</taxon>
        <taxon>Dikarya</taxon>
        <taxon>Basidiomycota</taxon>
        <taxon>Pucciniomycotina</taxon>
        <taxon>Microbotryomycetes</taxon>
        <taxon>Microbotryales</taxon>
        <taxon>Microbotryaceae</taxon>
        <taxon>Microbotryum</taxon>
    </lineage>
</organism>
<dbReference type="AlphaFoldDB" id="A0A2X0LHK1"/>
<feature type="region of interest" description="Disordered" evidence="1">
    <location>
        <begin position="371"/>
        <end position="410"/>
    </location>
</feature>
<reference evidence="3" key="1">
    <citation type="submission" date="2016-10" db="EMBL/GenBank/DDBJ databases">
        <authorList>
            <person name="Jeantristanb JTB J.-T."/>
            <person name="Ricardo R."/>
        </authorList>
    </citation>
    <scope>NUCLEOTIDE SEQUENCE [LARGE SCALE GENOMIC DNA]</scope>
</reference>
<keyword evidence="3" id="KW-1185">Reference proteome</keyword>
<evidence type="ECO:0000313" key="2">
    <source>
        <dbReference type="EMBL" id="SCZ95533.1"/>
    </source>
</evidence>
<sequence>MAEPTDTSRDTTAPAAAVITSLESRLGRIGSPARDSETRIRKLEQMVERLMRESTAPAGAQVGEALPLSLERDIADREGLWTGDHPERLVIFTAFGESYLSLLCDISTSDLRHEPSDPACGDAIFSYDNTDSAANPQLDWAVEAMRDALGRRAPSLLDVAHEGSGTSLARTRVRDRVAQDFHGCRLVRRLGLTTMSGSGGRGTCAFVHDNDSFTLSRPSTRLPSGPLSPTTFLLPFGSDPTSRTATYGAIVKAPRVRPTCDQHATVDERFQIRRARWVDRATKVAAIALVEGPLHLVFPGAQRGTHQHGLLQLRTRRSFLAALHRGASIPVAVQLSAVRCGDLDDEEWSSVAGGDEDPEVRVPISLERVQTRPLSSVSASMTRPSCLPADPVGRMKEGASSSVDGRSLIK</sequence>
<dbReference type="Proteomes" id="UP000249723">
    <property type="component" value="Unassembled WGS sequence"/>
</dbReference>
<dbReference type="EMBL" id="FMWP01000077">
    <property type="protein sequence ID" value="SCZ95533.1"/>
    <property type="molecule type" value="Genomic_DNA"/>
</dbReference>
<evidence type="ECO:0000313" key="3">
    <source>
        <dbReference type="Proteomes" id="UP000249723"/>
    </source>
</evidence>